<dbReference type="AlphaFoldDB" id="A0A0R2KR60"/>
<dbReference type="STRING" id="1122146.IV53_GL000975"/>
<proteinExistence type="predicted"/>
<dbReference type="OrthoDB" id="1651016at2"/>
<reference evidence="2 3" key="1">
    <citation type="journal article" date="2015" name="Genome Announc.">
        <title>Expanding the biotechnology potential of lactobacilli through comparative genomics of 213 strains and associated genera.</title>
        <authorList>
            <person name="Sun Z."/>
            <person name="Harris H.M."/>
            <person name="McCann A."/>
            <person name="Guo C."/>
            <person name="Argimon S."/>
            <person name="Zhang W."/>
            <person name="Yang X."/>
            <person name="Jeffery I.B."/>
            <person name="Cooney J.C."/>
            <person name="Kagawa T.F."/>
            <person name="Liu W."/>
            <person name="Song Y."/>
            <person name="Salvetti E."/>
            <person name="Wrobel A."/>
            <person name="Rasinkangas P."/>
            <person name="Parkhill J."/>
            <person name="Rea M.C."/>
            <person name="O'Sullivan O."/>
            <person name="Ritari J."/>
            <person name="Douillard F.P."/>
            <person name="Paul Ross R."/>
            <person name="Yang R."/>
            <person name="Briner A.E."/>
            <person name="Felis G.E."/>
            <person name="de Vos W.M."/>
            <person name="Barrangou R."/>
            <person name="Klaenhammer T.R."/>
            <person name="Caufield P.W."/>
            <person name="Cui Y."/>
            <person name="Zhang H."/>
            <person name="O'Toole P.W."/>
        </authorList>
    </citation>
    <scope>NUCLEOTIDE SEQUENCE [LARGE SCALE GENOMIC DNA]</scope>
    <source>
        <strain evidence="2 3">DSM 22408</strain>
    </source>
</reference>
<dbReference type="InterPro" id="IPR009526">
    <property type="entry name" value="DUF1146"/>
</dbReference>
<evidence type="ECO:0000313" key="3">
    <source>
        <dbReference type="Proteomes" id="UP000051500"/>
    </source>
</evidence>
<keyword evidence="3" id="KW-1185">Reference proteome</keyword>
<gene>
    <name evidence="2" type="ORF">IV53_GL000975</name>
</gene>
<feature type="transmembrane region" description="Helical" evidence="1">
    <location>
        <begin position="6"/>
        <end position="26"/>
    </location>
</feature>
<keyword evidence="1" id="KW-0812">Transmembrane</keyword>
<evidence type="ECO:0000256" key="1">
    <source>
        <dbReference type="SAM" id="Phobius"/>
    </source>
</evidence>
<dbReference type="eggNOG" id="COG4836">
    <property type="taxonomic scope" value="Bacteria"/>
</dbReference>
<protein>
    <recommendedName>
        <fullName evidence="4">DUF1146 domain-containing protein</fullName>
    </recommendedName>
</protein>
<keyword evidence="1" id="KW-0472">Membrane</keyword>
<sequence length="78" mass="9064">MKTVGFMAVIRIVSYFVFIAAAFSGIQSLQLERYFRITPEKQTKFKLIIIMLSVAIGYGCSEFFLSFIDNVRNLMYLY</sequence>
<dbReference type="NCBIfam" id="TIGR02327">
    <property type="entry name" value="int_mem_ywzB"/>
    <property type="match status" value="1"/>
</dbReference>
<dbReference type="Proteomes" id="UP000051500">
    <property type="component" value="Unassembled WGS sequence"/>
</dbReference>
<dbReference type="EMBL" id="JQBZ01000025">
    <property type="protein sequence ID" value="KRN89002.1"/>
    <property type="molecule type" value="Genomic_DNA"/>
</dbReference>
<evidence type="ECO:0000313" key="2">
    <source>
        <dbReference type="EMBL" id="KRN89002.1"/>
    </source>
</evidence>
<accession>A0A0R2KR60</accession>
<comment type="caution">
    <text evidence="2">The sequence shown here is derived from an EMBL/GenBank/DDBJ whole genome shotgun (WGS) entry which is preliminary data.</text>
</comment>
<feature type="transmembrane region" description="Helical" evidence="1">
    <location>
        <begin position="47"/>
        <end position="68"/>
    </location>
</feature>
<evidence type="ECO:0008006" key="4">
    <source>
        <dbReference type="Google" id="ProtNLM"/>
    </source>
</evidence>
<dbReference type="RefSeq" id="WP_027107404.1">
    <property type="nucleotide sequence ID" value="NZ_JQBZ01000025.1"/>
</dbReference>
<name>A0A0R2KR60_9LACO</name>
<dbReference type="Pfam" id="PF06612">
    <property type="entry name" value="DUF1146"/>
    <property type="match status" value="1"/>
</dbReference>
<organism evidence="2 3">
    <name type="scientific">Ligilactobacillus ceti DSM 22408</name>
    <dbReference type="NCBI Taxonomy" id="1122146"/>
    <lineage>
        <taxon>Bacteria</taxon>
        <taxon>Bacillati</taxon>
        <taxon>Bacillota</taxon>
        <taxon>Bacilli</taxon>
        <taxon>Lactobacillales</taxon>
        <taxon>Lactobacillaceae</taxon>
        <taxon>Ligilactobacillus</taxon>
    </lineage>
</organism>
<keyword evidence="1" id="KW-1133">Transmembrane helix</keyword>
<dbReference type="PATRIC" id="fig|1122146.4.peg.1010"/>